<dbReference type="KEGG" id="dmp:FAK_20730"/>
<reference evidence="3" key="1">
    <citation type="journal article" date="2023" name="Arch. Microbiol.">
        <title>Desulfoferula mesophilus gen. nov. sp. nov., a mesophilic sulfate-reducing bacterium isolated from a brackish lake sediment.</title>
        <authorList>
            <person name="Watanabe T."/>
            <person name="Yabe T."/>
            <person name="Tsuji J.M."/>
            <person name="Fukui M."/>
        </authorList>
    </citation>
    <scope>NUCLEOTIDE SEQUENCE [LARGE SCALE GENOMIC DNA]</scope>
    <source>
        <strain evidence="3">12FAK</strain>
    </source>
</reference>
<dbReference type="EMBL" id="AP028679">
    <property type="protein sequence ID" value="BEQ15007.1"/>
    <property type="molecule type" value="Genomic_DNA"/>
</dbReference>
<gene>
    <name evidence="2" type="ORF">FAK_20730</name>
</gene>
<sequence>MAALWQLMGLGSLAALAGASFVMQATVNSQLRRALDSACWASFVSYLGGTLVMLVVILVLREPLPASDSLAKSSWLHWTGGLFGAVYVVITILLLPRLGAATLLALFVAGQMIASLAFDHFGLFGLERQPADLPRLAGALLLVLGVVLIRR</sequence>
<keyword evidence="1" id="KW-0472">Membrane</keyword>
<evidence type="ECO:0000256" key="1">
    <source>
        <dbReference type="SAM" id="Phobius"/>
    </source>
</evidence>
<evidence type="ECO:0000313" key="3">
    <source>
        <dbReference type="Proteomes" id="UP001366166"/>
    </source>
</evidence>
<dbReference type="PANTHER" id="PTHR34821">
    <property type="entry name" value="INNER MEMBRANE PROTEIN YDCZ"/>
    <property type="match status" value="1"/>
</dbReference>
<protein>
    <recommendedName>
        <fullName evidence="4">DMT family transporter</fullName>
    </recommendedName>
</protein>
<feature type="transmembrane region" description="Helical" evidence="1">
    <location>
        <begin position="6"/>
        <end position="27"/>
    </location>
</feature>
<keyword evidence="3" id="KW-1185">Reference proteome</keyword>
<organism evidence="2 3">
    <name type="scientific">Desulfoferula mesophila</name>
    <dbReference type="NCBI Taxonomy" id="3058419"/>
    <lineage>
        <taxon>Bacteria</taxon>
        <taxon>Pseudomonadati</taxon>
        <taxon>Thermodesulfobacteriota</taxon>
        <taxon>Desulfarculia</taxon>
        <taxon>Desulfarculales</taxon>
        <taxon>Desulfarculaceae</taxon>
        <taxon>Desulfoferula</taxon>
    </lineage>
</organism>
<keyword evidence="1" id="KW-1133">Transmembrane helix</keyword>
<keyword evidence="1" id="KW-0812">Transmembrane</keyword>
<evidence type="ECO:0008006" key="4">
    <source>
        <dbReference type="Google" id="ProtNLM"/>
    </source>
</evidence>
<dbReference type="AlphaFoldDB" id="A0AAU9EEQ1"/>
<evidence type="ECO:0000313" key="2">
    <source>
        <dbReference type="EMBL" id="BEQ15007.1"/>
    </source>
</evidence>
<feature type="transmembrane region" description="Helical" evidence="1">
    <location>
        <begin position="102"/>
        <end position="121"/>
    </location>
</feature>
<dbReference type="PANTHER" id="PTHR34821:SF2">
    <property type="entry name" value="INNER MEMBRANE PROTEIN YDCZ"/>
    <property type="match status" value="1"/>
</dbReference>
<feature type="transmembrane region" description="Helical" evidence="1">
    <location>
        <begin position="39"/>
        <end position="60"/>
    </location>
</feature>
<dbReference type="InterPro" id="IPR006750">
    <property type="entry name" value="YdcZ"/>
</dbReference>
<dbReference type="GO" id="GO:0005886">
    <property type="term" value="C:plasma membrane"/>
    <property type="evidence" value="ECO:0007669"/>
    <property type="project" value="TreeGrafter"/>
</dbReference>
<feature type="transmembrane region" description="Helical" evidence="1">
    <location>
        <begin position="75"/>
        <end position="95"/>
    </location>
</feature>
<name>A0AAU9EEQ1_9BACT</name>
<dbReference type="Pfam" id="PF04657">
    <property type="entry name" value="DMT_YdcZ"/>
    <property type="match status" value="1"/>
</dbReference>
<feature type="transmembrane region" description="Helical" evidence="1">
    <location>
        <begin position="133"/>
        <end position="149"/>
    </location>
</feature>
<proteinExistence type="predicted"/>
<accession>A0AAU9EEQ1</accession>
<dbReference type="RefSeq" id="WP_338598804.1">
    <property type="nucleotide sequence ID" value="NZ_AP028679.1"/>
</dbReference>
<dbReference type="Proteomes" id="UP001366166">
    <property type="component" value="Chromosome"/>
</dbReference>